<dbReference type="EMBL" id="AP009493">
    <property type="protein sequence ID" value="BAG20404.1"/>
    <property type="molecule type" value="Genomic_DNA"/>
</dbReference>
<dbReference type="HOGENOM" id="CLU_3104338_0_0_11"/>
<gene>
    <name evidence="2" type="ordered locus">SGR_3575</name>
</gene>
<sequence>MSYPVERPKGKAHTPPSRDIRKGASYCQKCGLRLPRDMRDRVGPCPCVDTK</sequence>
<dbReference type="KEGG" id="sgr:SGR_3575"/>
<dbReference type="Proteomes" id="UP000001685">
    <property type="component" value="Chromosome"/>
</dbReference>
<proteinExistence type="predicted"/>
<evidence type="ECO:0000313" key="2">
    <source>
        <dbReference type="EMBL" id="BAG20404.1"/>
    </source>
</evidence>
<accession>B1VP25</accession>
<name>B1VP25_STRGG</name>
<evidence type="ECO:0000313" key="3">
    <source>
        <dbReference type="Proteomes" id="UP000001685"/>
    </source>
</evidence>
<protein>
    <submittedName>
        <fullName evidence="2">Uncharacterized protein</fullName>
    </submittedName>
</protein>
<reference evidence="3" key="1">
    <citation type="journal article" date="2008" name="J. Bacteriol.">
        <title>Genome sequence of the streptomycin-producing microorganism Streptomyces griseus IFO 13350.</title>
        <authorList>
            <person name="Ohnishi Y."/>
            <person name="Ishikawa J."/>
            <person name="Hara H."/>
            <person name="Suzuki H."/>
            <person name="Ikenoya M."/>
            <person name="Ikeda H."/>
            <person name="Yamashita A."/>
            <person name="Hattori M."/>
            <person name="Horinouchi S."/>
        </authorList>
    </citation>
    <scope>NUCLEOTIDE SEQUENCE [LARGE SCALE GENOMIC DNA]</scope>
    <source>
        <strain evidence="3">JCM 4626 / NBRC 13350</strain>
    </source>
</reference>
<evidence type="ECO:0000256" key="1">
    <source>
        <dbReference type="SAM" id="MobiDB-lite"/>
    </source>
</evidence>
<organism evidence="2 3">
    <name type="scientific">Streptomyces griseus subsp. griseus (strain JCM 4626 / CBS 651.72 / NBRC 13350 / KCC S-0626 / ISP 5235)</name>
    <dbReference type="NCBI Taxonomy" id="455632"/>
    <lineage>
        <taxon>Bacteria</taxon>
        <taxon>Bacillati</taxon>
        <taxon>Actinomycetota</taxon>
        <taxon>Actinomycetes</taxon>
        <taxon>Kitasatosporales</taxon>
        <taxon>Streptomycetaceae</taxon>
        <taxon>Streptomyces</taxon>
    </lineage>
</organism>
<feature type="region of interest" description="Disordered" evidence="1">
    <location>
        <begin position="1"/>
        <end position="22"/>
    </location>
</feature>
<dbReference type="AlphaFoldDB" id="B1VP25"/>